<dbReference type="EMBL" id="CAKMRJ010003156">
    <property type="protein sequence ID" value="CAH1429838.1"/>
    <property type="molecule type" value="Genomic_DNA"/>
</dbReference>
<dbReference type="InterPro" id="IPR025886">
    <property type="entry name" value="PP2-like"/>
</dbReference>
<gene>
    <name evidence="1" type="ORF">LVIROSA_LOCUS16666</name>
</gene>
<dbReference type="PANTHER" id="PTHR32278">
    <property type="entry name" value="F-BOX DOMAIN-CONTAINING PROTEIN"/>
    <property type="match status" value="1"/>
</dbReference>
<comment type="caution">
    <text evidence="1">The sequence shown here is derived from an EMBL/GenBank/DDBJ whole genome shotgun (WGS) entry which is preliminary data.</text>
</comment>
<proteinExistence type="predicted"/>
<dbReference type="AlphaFoldDB" id="A0AAU9NA38"/>
<dbReference type="Proteomes" id="UP001157418">
    <property type="component" value="Unassembled WGS sequence"/>
</dbReference>
<sequence length="112" mass="13374">MLGEKDLLITWQNNTRYWEWGHITQSRFRKVWILRGVWWLEIKGKIAAVKLSEKSTYIAYLVFRTTEDSRGLDVPGNSSITFGGRKMETKIVYLQRPKARETWEENCVFPYR</sequence>
<evidence type="ECO:0000313" key="1">
    <source>
        <dbReference type="EMBL" id="CAH1429838.1"/>
    </source>
</evidence>
<dbReference type="Pfam" id="PF14299">
    <property type="entry name" value="PP2"/>
    <property type="match status" value="1"/>
</dbReference>
<evidence type="ECO:0000313" key="2">
    <source>
        <dbReference type="Proteomes" id="UP001157418"/>
    </source>
</evidence>
<reference evidence="1 2" key="1">
    <citation type="submission" date="2022-01" db="EMBL/GenBank/DDBJ databases">
        <authorList>
            <person name="Xiong W."/>
            <person name="Schranz E."/>
        </authorList>
    </citation>
    <scope>NUCLEOTIDE SEQUENCE [LARGE SCALE GENOMIC DNA]</scope>
</reference>
<accession>A0AAU9NA38</accession>
<dbReference type="PANTHER" id="PTHR32278:SF61">
    <property type="entry name" value="F-BOX DOMAIN, PHLOEM PROTEIN 2-LIKE PROTEIN-RELATED"/>
    <property type="match status" value="1"/>
</dbReference>
<name>A0AAU9NA38_9ASTR</name>
<protein>
    <submittedName>
        <fullName evidence="1">Uncharacterized protein</fullName>
    </submittedName>
</protein>
<keyword evidence="2" id="KW-1185">Reference proteome</keyword>
<organism evidence="1 2">
    <name type="scientific">Lactuca virosa</name>
    <dbReference type="NCBI Taxonomy" id="75947"/>
    <lineage>
        <taxon>Eukaryota</taxon>
        <taxon>Viridiplantae</taxon>
        <taxon>Streptophyta</taxon>
        <taxon>Embryophyta</taxon>
        <taxon>Tracheophyta</taxon>
        <taxon>Spermatophyta</taxon>
        <taxon>Magnoliopsida</taxon>
        <taxon>eudicotyledons</taxon>
        <taxon>Gunneridae</taxon>
        <taxon>Pentapetalae</taxon>
        <taxon>asterids</taxon>
        <taxon>campanulids</taxon>
        <taxon>Asterales</taxon>
        <taxon>Asteraceae</taxon>
        <taxon>Cichorioideae</taxon>
        <taxon>Cichorieae</taxon>
        <taxon>Lactucinae</taxon>
        <taxon>Lactuca</taxon>
    </lineage>
</organism>